<dbReference type="EMBL" id="CP063356">
    <property type="protein sequence ID" value="QOY35184.1"/>
    <property type="molecule type" value="Genomic_DNA"/>
</dbReference>
<sequence>MNDEIVIYLTKLKKIYLSIDPKVMGKEIVKLDRLLNELKNPVEISSPKPVSKKQTKNTFMENYQILLKKDYKNLTGIKLNYESFTNSENIVAYIETKPKESVIKEATALDLKLLYSLLTGDEKEIKGKKNDLYEAIYRNIRARRRGEAFMKTV</sequence>
<dbReference type="KEGG" id="aia:AWH56_021165"/>
<evidence type="ECO:0000313" key="2">
    <source>
        <dbReference type="EMBL" id="QOY35184.1"/>
    </source>
</evidence>
<reference evidence="2 3" key="3">
    <citation type="journal article" date="2019" name="Int. J. Syst. Evol. Microbiol.">
        <title>Anaerobacillus isosaccharinicus sp. nov., an alkaliphilic bacterium which degrades isosaccharinic acid.</title>
        <authorList>
            <person name="Bassil N.M."/>
            <person name="Lloyd J.R."/>
        </authorList>
    </citation>
    <scope>NUCLEOTIDE SEQUENCE [LARGE SCALE GENOMIC DNA]</scope>
    <source>
        <strain evidence="2 3">NB2006</strain>
    </source>
</reference>
<keyword evidence="3" id="KW-1185">Reference proteome</keyword>
<reference evidence="2" key="4">
    <citation type="submission" date="2020-10" db="EMBL/GenBank/DDBJ databases">
        <authorList>
            <person name="Bassil N.M."/>
            <person name="Lloyd J.R."/>
        </authorList>
    </citation>
    <scope>NUCLEOTIDE SEQUENCE</scope>
    <source>
        <strain evidence="2">NB2006</strain>
    </source>
</reference>
<protein>
    <submittedName>
        <fullName evidence="1">Uncharacterized protein</fullName>
    </submittedName>
</protein>
<name>A0A1S2LIL4_9BACI</name>
<dbReference type="AlphaFoldDB" id="A0A1S2LIL4"/>
<reference evidence="1 3" key="1">
    <citation type="submission" date="2016-10" db="EMBL/GenBank/DDBJ databases">
        <title>Draft genome sequences of four alkaliphilic bacteria belonging to the Anaerobacillus genus.</title>
        <authorList>
            <person name="Bassil N.M."/>
            <person name="Lloyd J.R."/>
        </authorList>
    </citation>
    <scope>NUCLEOTIDE SEQUENCE [LARGE SCALE GENOMIC DNA]</scope>
    <source>
        <strain evidence="1 3">NB2006</strain>
    </source>
</reference>
<evidence type="ECO:0000313" key="3">
    <source>
        <dbReference type="Proteomes" id="UP000180175"/>
    </source>
</evidence>
<reference evidence="2 3" key="2">
    <citation type="journal article" date="2017" name="Genome Announc.">
        <title>Draft Genome Sequences of Four Alkaliphilic Bacteria Belonging to the Anaerobacillus Genus.</title>
        <authorList>
            <person name="Bassil N.M."/>
            <person name="Lloyd J.R."/>
        </authorList>
    </citation>
    <scope>NUCLEOTIDE SEQUENCE [LARGE SCALE GENOMIC DNA]</scope>
    <source>
        <strain evidence="2 3">NB2006</strain>
    </source>
</reference>
<gene>
    <name evidence="2" type="ORF">AWH56_021165</name>
    <name evidence="1" type="ORF">AWH56_15330</name>
</gene>
<accession>A0A1S2LIL4</accession>
<proteinExistence type="predicted"/>
<organism evidence="1 3">
    <name type="scientific">Anaerobacillus isosaccharinicus</name>
    <dbReference type="NCBI Taxonomy" id="1532552"/>
    <lineage>
        <taxon>Bacteria</taxon>
        <taxon>Bacillati</taxon>
        <taxon>Bacillota</taxon>
        <taxon>Bacilli</taxon>
        <taxon>Bacillales</taxon>
        <taxon>Bacillaceae</taxon>
        <taxon>Anaerobacillus</taxon>
    </lineage>
</organism>
<dbReference type="OrthoDB" id="2889484at2"/>
<dbReference type="RefSeq" id="WP_071317918.1">
    <property type="nucleotide sequence ID" value="NZ_CP063356.2"/>
</dbReference>
<evidence type="ECO:0000313" key="1">
    <source>
        <dbReference type="EMBL" id="OIJ11943.1"/>
    </source>
</evidence>
<dbReference type="Proteomes" id="UP000180175">
    <property type="component" value="Chromosome"/>
</dbReference>
<dbReference type="EMBL" id="LQXD01000132">
    <property type="protein sequence ID" value="OIJ11943.1"/>
    <property type="molecule type" value="Genomic_DNA"/>
</dbReference>